<evidence type="ECO:0000313" key="5">
    <source>
        <dbReference type="Proteomes" id="UP001172155"/>
    </source>
</evidence>
<dbReference type="EMBL" id="JAUKUD010000003">
    <property type="protein sequence ID" value="KAK0748991.1"/>
    <property type="molecule type" value="Genomic_DNA"/>
</dbReference>
<proteinExistence type="predicted"/>
<dbReference type="AlphaFoldDB" id="A0AA40F0R5"/>
<keyword evidence="2" id="KW-0472">Membrane</keyword>
<feature type="transmembrane region" description="Helical" evidence="2">
    <location>
        <begin position="294"/>
        <end position="314"/>
    </location>
</feature>
<feature type="transmembrane region" description="Helical" evidence="2">
    <location>
        <begin position="234"/>
        <end position="256"/>
    </location>
</feature>
<protein>
    <submittedName>
        <fullName evidence="4">Uncharacterized protein</fullName>
    </submittedName>
</protein>
<evidence type="ECO:0000256" key="1">
    <source>
        <dbReference type="SAM" id="MobiDB-lite"/>
    </source>
</evidence>
<name>A0AA40F0R5_9PEZI</name>
<feature type="signal peptide" evidence="3">
    <location>
        <begin position="1"/>
        <end position="31"/>
    </location>
</feature>
<keyword evidence="3" id="KW-0732">Signal</keyword>
<evidence type="ECO:0000256" key="2">
    <source>
        <dbReference type="SAM" id="Phobius"/>
    </source>
</evidence>
<feature type="chain" id="PRO_5041450256" evidence="3">
    <location>
        <begin position="32"/>
        <end position="516"/>
    </location>
</feature>
<feature type="region of interest" description="Disordered" evidence="1">
    <location>
        <begin position="441"/>
        <end position="516"/>
    </location>
</feature>
<comment type="caution">
    <text evidence="4">The sequence shown here is derived from an EMBL/GenBank/DDBJ whole genome shotgun (WGS) entry which is preliminary data.</text>
</comment>
<feature type="compositionally biased region" description="Polar residues" evidence="1">
    <location>
        <begin position="480"/>
        <end position="490"/>
    </location>
</feature>
<dbReference type="Proteomes" id="UP001172155">
    <property type="component" value="Unassembled WGS sequence"/>
</dbReference>
<accession>A0AA40F0R5</accession>
<keyword evidence="2" id="KW-0812">Transmembrane</keyword>
<gene>
    <name evidence="4" type="ORF">B0T18DRAFT_96192</name>
</gene>
<feature type="transmembrane region" description="Helical" evidence="2">
    <location>
        <begin position="178"/>
        <end position="197"/>
    </location>
</feature>
<keyword evidence="2" id="KW-1133">Transmembrane helix</keyword>
<sequence>MWKPRSIHGRKGKWIVEGIAGLLVILETTEARPVAGAIEDKSLNSPHLAADAAASPQIYSAVPAPWPNPRNLGDHAERAANVSTCLTLPPSELVALSVPGEELRQLIVDCPEICLVASGKGQPDLAGRGVIISYCGQLFYAILFGPVKYASSTLLAAWRPSSSDKQPRWMTKLHSTAIWTNVLFCLAVSLACCVRQYRSDLEPYERSLTRRIVGFTQYCTALALSGYLTPERGWLLSFCLVIIVTTGTAAEVAAGLPAHRTMDGILQACRDALKEESYPWFGAITLPYVIKDRILFMCLALCALGAWTAVWVYLRCSLRRRQVAGPRYAIFAFFVLMLGILGFAAYSLGKTVEKHVCLSYAPATEDNGETHWGIGQIVAPFAWLGLTVDILYELADPDGDPEIPPLSHRISRAVGTVFQAGLRRATPRNLHLSFQRTMRTATALAQTPKPSPGTSSFGKELLPFNPGPRHIAVAQGAEPGSSNGPQNVQDGSAPAHAAATEERREHSTTAPSGEAP</sequence>
<feature type="transmembrane region" description="Helical" evidence="2">
    <location>
        <begin position="326"/>
        <end position="346"/>
    </location>
</feature>
<organism evidence="4 5">
    <name type="scientific">Schizothecium vesticola</name>
    <dbReference type="NCBI Taxonomy" id="314040"/>
    <lineage>
        <taxon>Eukaryota</taxon>
        <taxon>Fungi</taxon>
        <taxon>Dikarya</taxon>
        <taxon>Ascomycota</taxon>
        <taxon>Pezizomycotina</taxon>
        <taxon>Sordariomycetes</taxon>
        <taxon>Sordariomycetidae</taxon>
        <taxon>Sordariales</taxon>
        <taxon>Schizotheciaceae</taxon>
        <taxon>Schizothecium</taxon>
    </lineage>
</organism>
<keyword evidence="5" id="KW-1185">Reference proteome</keyword>
<feature type="transmembrane region" description="Helical" evidence="2">
    <location>
        <begin position="138"/>
        <end position="158"/>
    </location>
</feature>
<evidence type="ECO:0000256" key="3">
    <source>
        <dbReference type="SAM" id="SignalP"/>
    </source>
</evidence>
<reference evidence="4" key="1">
    <citation type="submission" date="2023-06" db="EMBL/GenBank/DDBJ databases">
        <title>Genome-scale phylogeny and comparative genomics of the fungal order Sordariales.</title>
        <authorList>
            <consortium name="Lawrence Berkeley National Laboratory"/>
            <person name="Hensen N."/>
            <person name="Bonometti L."/>
            <person name="Westerberg I."/>
            <person name="Brannstrom I.O."/>
            <person name="Guillou S."/>
            <person name="Cros-Aarteil S."/>
            <person name="Calhoun S."/>
            <person name="Haridas S."/>
            <person name="Kuo A."/>
            <person name="Mondo S."/>
            <person name="Pangilinan J."/>
            <person name="Riley R."/>
            <person name="LaButti K."/>
            <person name="Andreopoulos B."/>
            <person name="Lipzen A."/>
            <person name="Chen C."/>
            <person name="Yanf M."/>
            <person name="Daum C."/>
            <person name="Ng V."/>
            <person name="Clum A."/>
            <person name="Steindorff A."/>
            <person name="Ohm R."/>
            <person name="Martin F."/>
            <person name="Silar P."/>
            <person name="Natvig D."/>
            <person name="Lalanne C."/>
            <person name="Gautier V."/>
            <person name="Ament-velasquez S.L."/>
            <person name="Kruys A."/>
            <person name="Hutchinson M.I."/>
            <person name="Powell A.J."/>
            <person name="Barry K."/>
            <person name="Miller A.N."/>
            <person name="Grigoriev I.V."/>
            <person name="Debuchy R."/>
            <person name="Gladieux P."/>
            <person name="Thoren M.H."/>
            <person name="Johannesson H."/>
        </authorList>
    </citation>
    <scope>NUCLEOTIDE SEQUENCE</scope>
    <source>
        <strain evidence="4">SMH3187-1</strain>
    </source>
</reference>
<evidence type="ECO:0000313" key="4">
    <source>
        <dbReference type="EMBL" id="KAK0748991.1"/>
    </source>
</evidence>